<dbReference type="RefSeq" id="WP_390364610.1">
    <property type="nucleotide sequence ID" value="NZ_JBHTKJ010000073.1"/>
</dbReference>
<evidence type="ECO:0000256" key="1">
    <source>
        <dbReference type="SAM" id="Phobius"/>
    </source>
</evidence>
<sequence length="57" mass="5930">MSKAKLGGILLIVSAIGGLISISLFYIISAVLIGIAGLMGVFKKDKPQNASEEKVIL</sequence>
<feature type="transmembrane region" description="Helical" evidence="1">
    <location>
        <begin position="6"/>
        <end position="39"/>
    </location>
</feature>
<name>A0ABW3LT04_9BACI</name>
<keyword evidence="1" id="KW-0812">Transmembrane</keyword>
<keyword evidence="1" id="KW-1133">Transmembrane helix</keyword>
<comment type="caution">
    <text evidence="2">The sequence shown here is derived from an EMBL/GenBank/DDBJ whole genome shotgun (WGS) entry which is preliminary data.</text>
</comment>
<evidence type="ECO:0008006" key="4">
    <source>
        <dbReference type="Google" id="ProtNLM"/>
    </source>
</evidence>
<dbReference type="Proteomes" id="UP001597040">
    <property type="component" value="Unassembled WGS sequence"/>
</dbReference>
<dbReference type="EMBL" id="JBHTKJ010000073">
    <property type="protein sequence ID" value="MFD1040484.1"/>
    <property type="molecule type" value="Genomic_DNA"/>
</dbReference>
<keyword evidence="1" id="KW-0472">Membrane</keyword>
<organism evidence="2 3">
    <name type="scientific">Virgibacillus byunsanensis</name>
    <dbReference type="NCBI Taxonomy" id="570945"/>
    <lineage>
        <taxon>Bacteria</taxon>
        <taxon>Bacillati</taxon>
        <taxon>Bacillota</taxon>
        <taxon>Bacilli</taxon>
        <taxon>Bacillales</taxon>
        <taxon>Bacillaceae</taxon>
        <taxon>Virgibacillus</taxon>
    </lineage>
</organism>
<evidence type="ECO:0000313" key="2">
    <source>
        <dbReference type="EMBL" id="MFD1040484.1"/>
    </source>
</evidence>
<reference evidence="3" key="1">
    <citation type="journal article" date="2019" name="Int. J. Syst. Evol. Microbiol.">
        <title>The Global Catalogue of Microorganisms (GCM) 10K type strain sequencing project: providing services to taxonomists for standard genome sequencing and annotation.</title>
        <authorList>
            <consortium name="The Broad Institute Genomics Platform"/>
            <consortium name="The Broad Institute Genome Sequencing Center for Infectious Disease"/>
            <person name="Wu L."/>
            <person name="Ma J."/>
        </authorList>
    </citation>
    <scope>NUCLEOTIDE SEQUENCE [LARGE SCALE GENOMIC DNA]</scope>
    <source>
        <strain evidence="3">CCUG 56754</strain>
    </source>
</reference>
<gene>
    <name evidence="2" type="ORF">ACFQ3N_19080</name>
</gene>
<accession>A0ABW3LT04</accession>
<protein>
    <recommendedName>
        <fullName evidence="4">DUF2273 domain-containing protein</fullName>
    </recommendedName>
</protein>
<proteinExistence type="predicted"/>
<evidence type="ECO:0000313" key="3">
    <source>
        <dbReference type="Proteomes" id="UP001597040"/>
    </source>
</evidence>
<keyword evidence="3" id="KW-1185">Reference proteome</keyword>